<dbReference type="AlphaFoldDB" id="A0A7J9UYA4"/>
<dbReference type="InterPro" id="IPR050832">
    <property type="entry name" value="Bact_Acetyltransf"/>
</dbReference>
<dbReference type="Gene3D" id="3.40.630.30">
    <property type="match status" value="1"/>
</dbReference>
<evidence type="ECO:0000313" key="5">
    <source>
        <dbReference type="Proteomes" id="UP000429644"/>
    </source>
</evidence>
<dbReference type="RefSeq" id="WP_152232342.1">
    <property type="nucleotide sequence ID" value="NZ_BAAAOT010000012.1"/>
</dbReference>
<reference evidence="4 5" key="1">
    <citation type="submission" date="2019-10" db="EMBL/GenBank/DDBJ databases">
        <title>Georgenia wutianyii sp. nov. and Georgenia yuyongxinii sp. nov. isolated from plateau pika (Ochotona curzoniae) in the Qinghai-Tibet plateau of China.</title>
        <authorList>
            <person name="Tian Z."/>
        </authorList>
    </citation>
    <scope>NUCLEOTIDE SEQUENCE [LARGE SCALE GENOMIC DNA]</scope>
    <source>
        <strain evidence="4 5">JCM 15130</strain>
    </source>
</reference>
<protein>
    <submittedName>
        <fullName evidence="4">GNAT family N-acetyltransferase</fullName>
    </submittedName>
</protein>
<dbReference type="InterPro" id="IPR016181">
    <property type="entry name" value="Acyl_CoA_acyltransferase"/>
</dbReference>
<keyword evidence="5" id="KW-1185">Reference proteome</keyword>
<proteinExistence type="predicted"/>
<dbReference type="GO" id="GO:0016747">
    <property type="term" value="F:acyltransferase activity, transferring groups other than amino-acyl groups"/>
    <property type="evidence" value="ECO:0007669"/>
    <property type="project" value="InterPro"/>
</dbReference>
<evidence type="ECO:0000313" key="4">
    <source>
        <dbReference type="EMBL" id="MPV89605.1"/>
    </source>
</evidence>
<dbReference type="OrthoDB" id="1706016at2"/>
<dbReference type="PANTHER" id="PTHR43877">
    <property type="entry name" value="AMINOALKYLPHOSPHONATE N-ACETYLTRANSFERASE-RELATED-RELATED"/>
    <property type="match status" value="1"/>
</dbReference>
<dbReference type="InterPro" id="IPR000182">
    <property type="entry name" value="GNAT_dom"/>
</dbReference>
<organism evidence="4 5">
    <name type="scientific">Georgenia ruanii</name>
    <dbReference type="NCBI Taxonomy" id="348442"/>
    <lineage>
        <taxon>Bacteria</taxon>
        <taxon>Bacillati</taxon>
        <taxon>Actinomycetota</taxon>
        <taxon>Actinomycetes</taxon>
        <taxon>Micrococcales</taxon>
        <taxon>Bogoriellaceae</taxon>
        <taxon>Georgenia</taxon>
    </lineage>
</organism>
<accession>A0A7J9UYA4</accession>
<gene>
    <name evidence="4" type="ORF">GB882_13080</name>
</gene>
<feature type="domain" description="N-acetyltransferase" evidence="3">
    <location>
        <begin position="1"/>
        <end position="168"/>
    </location>
</feature>
<evidence type="ECO:0000259" key="3">
    <source>
        <dbReference type="PROSITE" id="PS51186"/>
    </source>
</evidence>
<comment type="caution">
    <text evidence="4">The sequence shown here is derived from an EMBL/GenBank/DDBJ whole genome shotgun (WGS) entry which is preliminary data.</text>
</comment>
<dbReference type="PROSITE" id="PS51186">
    <property type="entry name" value="GNAT"/>
    <property type="match status" value="1"/>
</dbReference>
<dbReference type="Proteomes" id="UP000429644">
    <property type="component" value="Unassembled WGS sequence"/>
</dbReference>
<evidence type="ECO:0000256" key="2">
    <source>
        <dbReference type="ARBA" id="ARBA00023315"/>
    </source>
</evidence>
<keyword evidence="2" id="KW-0012">Acyltransferase</keyword>
<name>A0A7J9UYA4_9MICO</name>
<evidence type="ECO:0000256" key="1">
    <source>
        <dbReference type="ARBA" id="ARBA00022679"/>
    </source>
</evidence>
<keyword evidence="1 4" id="KW-0808">Transferase</keyword>
<dbReference type="PANTHER" id="PTHR43877:SF2">
    <property type="entry name" value="AMINOALKYLPHOSPHONATE N-ACETYLTRANSFERASE-RELATED"/>
    <property type="match status" value="1"/>
</dbReference>
<dbReference type="EMBL" id="WHPD01002822">
    <property type="protein sequence ID" value="MPV89605.1"/>
    <property type="molecule type" value="Genomic_DNA"/>
</dbReference>
<sequence length="168" mass="17518">MDIAPVPAGQSVRAAQELAALLQACVADGASLGFLDPTTAEEARVFWHGALTEPGAITWVVRDDDGRLLGSVRLVPAPMPNAGHRADVAKLMVHPAARGRGVAAALMAALEDTARATGRTLLVLDTETGSPAEAIYRRWGWEPAGGIADYAADPGGTLKPTTIMTKRL</sequence>
<dbReference type="Pfam" id="PF00583">
    <property type="entry name" value="Acetyltransf_1"/>
    <property type="match status" value="1"/>
</dbReference>
<dbReference type="SUPFAM" id="SSF55729">
    <property type="entry name" value="Acyl-CoA N-acyltransferases (Nat)"/>
    <property type="match status" value="1"/>
</dbReference>